<evidence type="ECO:0000313" key="3">
    <source>
        <dbReference type="EMBL" id="GEU50256.1"/>
    </source>
</evidence>
<sequence length="462" mass="52000">MEVIEFGDSYKAPPEETGKGPASESSAKKKGMTVAITTEDMQKRRNDVKARATLLLALPDEHHGKGEVHTASVPTASIQVSTTSTDVAAASLSHDTIEEMDIKWNMAFLSMMADRFWKKTEYRAPRSQDRGKRESYKQGPKEKEPAPKALMAINGIGWDLSYMANGEENHALVANDEVPTEFALMAKSSSSLDNENEIERVKKEKESLDNKLTGFENVSKDLDNLLGSQKLDKNKEGLGYSAVHPPPTQIYSPPKKDLSWTGLPEFVDDTVTNYRSIMSKPMIMFLKEADCPRVIKINNTENARKSTVKYAEMYRNISKASNCGVWVDNEETWPKDNYTYKSMTPRAVLLKPGTTPIVGNRQNNIDDKDDRFSISPSLSTYENKKKKVKDEELEREWFPAQSIRSSNAIALDSPYLLVLITETSQSKQHVDTSLIHLESCKPPTTKLFDNDSGRIYIHHCEY</sequence>
<proteinExistence type="predicted"/>
<evidence type="ECO:0000256" key="1">
    <source>
        <dbReference type="SAM" id="Coils"/>
    </source>
</evidence>
<reference evidence="3" key="1">
    <citation type="journal article" date="2019" name="Sci. Rep.">
        <title>Draft genome of Tanacetum cinerariifolium, the natural source of mosquito coil.</title>
        <authorList>
            <person name="Yamashiro T."/>
            <person name="Shiraishi A."/>
            <person name="Satake H."/>
            <person name="Nakayama K."/>
        </authorList>
    </citation>
    <scope>NUCLEOTIDE SEQUENCE</scope>
</reference>
<dbReference type="EMBL" id="BKCJ010002688">
    <property type="protein sequence ID" value="GEU50256.1"/>
    <property type="molecule type" value="Genomic_DNA"/>
</dbReference>
<gene>
    <name evidence="3" type="ORF">Tci_022234</name>
</gene>
<organism evidence="3">
    <name type="scientific">Tanacetum cinerariifolium</name>
    <name type="common">Dalmatian daisy</name>
    <name type="synonym">Chrysanthemum cinerariifolium</name>
    <dbReference type="NCBI Taxonomy" id="118510"/>
    <lineage>
        <taxon>Eukaryota</taxon>
        <taxon>Viridiplantae</taxon>
        <taxon>Streptophyta</taxon>
        <taxon>Embryophyta</taxon>
        <taxon>Tracheophyta</taxon>
        <taxon>Spermatophyta</taxon>
        <taxon>Magnoliopsida</taxon>
        <taxon>eudicotyledons</taxon>
        <taxon>Gunneridae</taxon>
        <taxon>Pentapetalae</taxon>
        <taxon>asterids</taxon>
        <taxon>campanulids</taxon>
        <taxon>Asterales</taxon>
        <taxon>Asteraceae</taxon>
        <taxon>Asteroideae</taxon>
        <taxon>Anthemideae</taxon>
        <taxon>Anthemidinae</taxon>
        <taxon>Tanacetum</taxon>
    </lineage>
</organism>
<dbReference type="AlphaFoldDB" id="A0A6L2KLQ8"/>
<feature type="region of interest" description="Disordered" evidence="2">
    <location>
        <begin position="1"/>
        <end position="33"/>
    </location>
</feature>
<evidence type="ECO:0000256" key="2">
    <source>
        <dbReference type="SAM" id="MobiDB-lite"/>
    </source>
</evidence>
<keyword evidence="1" id="KW-0175">Coiled coil</keyword>
<feature type="region of interest" description="Disordered" evidence="2">
    <location>
        <begin position="123"/>
        <end position="146"/>
    </location>
</feature>
<feature type="coiled-coil region" evidence="1">
    <location>
        <begin position="191"/>
        <end position="218"/>
    </location>
</feature>
<comment type="caution">
    <text evidence="3">The sequence shown here is derived from an EMBL/GenBank/DDBJ whole genome shotgun (WGS) entry which is preliminary data.</text>
</comment>
<accession>A0A6L2KLQ8</accession>
<protein>
    <submittedName>
        <fullName evidence="3">Uncharacterized protein</fullName>
    </submittedName>
</protein>
<name>A0A6L2KLQ8_TANCI</name>